<feature type="transmembrane region" description="Helical" evidence="1">
    <location>
        <begin position="80"/>
        <end position="98"/>
    </location>
</feature>
<protein>
    <recommendedName>
        <fullName evidence="6">Protein-disulfide isomerase</fullName>
    </recommendedName>
</protein>
<dbReference type="Proteomes" id="UP001500363">
    <property type="component" value="Unassembled WGS sequence"/>
</dbReference>
<feature type="domain" description="Phosphatidic acid phosphatase type 2/haloperoxidase" evidence="2">
    <location>
        <begin position="103"/>
        <end position="192"/>
    </location>
</feature>
<sequence>MKQPLKLAIAFGVLYLLAVCTPYGQSLENAMTRGFSTETWIYGIRYSIGPPPLRGEELTLVIGTALIVLIAVLRRQWRLAVAGAFVPGATAVSTYVLNRFVLPRPEISGAPSFLTETSFPSGHVAVTAGLAIGAVLVSTPRARPYVVAVGATWLAFVAAAVQNLGWHRPSDAIGATLLAGIWYLTAVHWLPMASRPTGLRHDGVSAGRAPVAPVLVVAAGGAVLGAGRTDYLLEAFVTAVMGLLCAVILWAVASEDPRCVRSRVRYSLGLFGRIRLLRTLRASHGFVVVAVVLVVAVVSAVGVDYWRNHSPVRVDSARPEPAVITAPGTAGRGVTIGKAGAATNIDVYLDFRCARCVEFERTNGLTLDQLVEDGTATLTYWPMTFTDTDSPRLANAFALAAANGHARGFVRAIYDDPGKAWTDGQLVELGNKLGVPAEKLSTDYQGWLATLEATTVEREVLDLPTVFVNNTKLRADQLTPEGLALR</sequence>
<dbReference type="SUPFAM" id="SSF52833">
    <property type="entry name" value="Thioredoxin-like"/>
    <property type="match status" value="1"/>
</dbReference>
<dbReference type="Gene3D" id="3.40.30.10">
    <property type="entry name" value="Glutaredoxin"/>
    <property type="match status" value="1"/>
</dbReference>
<keyword evidence="1" id="KW-0812">Transmembrane</keyword>
<feature type="transmembrane region" description="Helical" evidence="1">
    <location>
        <begin position="118"/>
        <end position="138"/>
    </location>
</feature>
<feature type="domain" description="Thioredoxin-like fold" evidence="3">
    <location>
        <begin position="331"/>
        <end position="475"/>
    </location>
</feature>
<evidence type="ECO:0000259" key="3">
    <source>
        <dbReference type="Pfam" id="PF13462"/>
    </source>
</evidence>
<accession>A0ABN2A4V6</accession>
<evidence type="ECO:0000259" key="2">
    <source>
        <dbReference type="Pfam" id="PF01569"/>
    </source>
</evidence>
<feature type="transmembrane region" description="Helical" evidence="1">
    <location>
        <begin position="58"/>
        <end position="73"/>
    </location>
</feature>
<reference evidence="4 5" key="1">
    <citation type="journal article" date="2019" name="Int. J. Syst. Evol. Microbiol.">
        <title>The Global Catalogue of Microorganisms (GCM) 10K type strain sequencing project: providing services to taxonomists for standard genome sequencing and annotation.</title>
        <authorList>
            <consortium name="The Broad Institute Genomics Platform"/>
            <consortium name="The Broad Institute Genome Sequencing Center for Infectious Disease"/>
            <person name="Wu L."/>
            <person name="Ma J."/>
        </authorList>
    </citation>
    <scope>NUCLEOTIDE SEQUENCE [LARGE SCALE GENOMIC DNA]</scope>
    <source>
        <strain evidence="4 5">JCM 14303</strain>
    </source>
</reference>
<dbReference type="EMBL" id="BAAANC010000001">
    <property type="protein sequence ID" value="GAA1511118.1"/>
    <property type="molecule type" value="Genomic_DNA"/>
</dbReference>
<keyword evidence="1" id="KW-1133">Transmembrane helix</keyword>
<evidence type="ECO:0000313" key="5">
    <source>
        <dbReference type="Proteomes" id="UP001500363"/>
    </source>
</evidence>
<feature type="transmembrane region" description="Helical" evidence="1">
    <location>
        <begin position="211"/>
        <end position="229"/>
    </location>
</feature>
<evidence type="ECO:0008006" key="6">
    <source>
        <dbReference type="Google" id="ProtNLM"/>
    </source>
</evidence>
<feature type="transmembrane region" description="Helical" evidence="1">
    <location>
        <begin position="285"/>
        <end position="306"/>
    </location>
</feature>
<evidence type="ECO:0000313" key="4">
    <source>
        <dbReference type="EMBL" id="GAA1511118.1"/>
    </source>
</evidence>
<proteinExistence type="predicted"/>
<dbReference type="InterPro" id="IPR036249">
    <property type="entry name" value="Thioredoxin-like_sf"/>
</dbReference>
<dbReference type="Pfam" id="PF13462">
    <property type="entry name" value="Thioredoxin_4"/>
    <property type="match status" value="1"/>
</dbReference>
<dbReference type="InterPro" id="IPR000326">
    <property type="entry name" value="PAP2/HPO"/>
</dbReference>
<dbReference type="InterPro" id="IPR012336">
    <property type="entry name" value="Thioredoxin-like_fold"/>
</dbReference>
<gene>
    <name evidence="4" type="ORF">GCM10009741_05420</name>
</gene>
<dbReference type="RefSeq" id="WP_344168735.1">
    <property type="nucleotide sequence ID" value="NZ_BAAANC010000001.1"/>
</dbReference>
<comment type="caution">
    <text evidence="4">The sequence shown here is derived from an EMBL/GenBank/DDBJ whole genome shotgun (WGS) entry which is preliminary data.</text>
</comment>
<feature type="transmembrane region" description="Helical" evidence="1">
    <location>
        <begin position="145"/>
        <end position="166"/>
    </location>
</feature>
<evidence type="ECO:0000256" key="1">
    <source>
        <dbReference type="SAM" id="Phobius"/>
    </source>
</evidence>
<dbReference type="InterPro" id="IPR036938">
    <property type="entry name" value="PAP2/HPO_sf"/>
</dbReference>
<feature type="transmembrane region" description="Helical" evidence="1">
    <location>
        <begin position="235"/>
        <end position="253"/>
    </location>
</feature>
<organism evidence="4 5">
    <name type="scientific">Kribbella lupini</name>
    <dbReference type="NCBI Taxonomy" id="291602"/>
    <lineage>
        <taxon>Bacteria</taxon>
        <taxon>Bacillati</taxon>
        <taxon>Actinomycetota</taxon>
        <taxon>Actinomycetes</taxon>
        <taxon>Propionibacteriales</taxon>
        <taxon>Kribbellaceae</taxon>
        <taxon>Kribbella</taxon>
    </lineage>
</organism>
<keyword evidence="1" id="KW-0472">Membrane</keyword>
<keyword evidence="5" id="KW-1185">Reference proteome</keyword>
<dbReference type="SUPFAM" id="SSF48317">
    <property type="entry name" value="Acid phosphatase/Vanadium-dependent haloperoxidase"/>
    <property type="match status" value="1"/>
</dbReference>
<dbReference type="Gene3D" id="1.20.144.10">
    <property type="entry name" value="Phosphatidic acid phosphatase type 2/haloperoxidase"/>
    <property type="match status" value="1"/>
</dbReference>
<feature type="transmembrane region" description="Helical" evidence="1">
    <location>
        <begin position="172"/>
        <end position="190"/>
    </location>
</feature>
<name>A0ABN2A4V6_9ACTN</name>
<dbReference type="Pfam" id="PF01569">
    <property type="entry name" value="PAP2"/>
    <property type="match status" value="1"/>
</dbReference>